<dbReference type="Gene3D" id="3.30.110.10">
    <property type="entry name" value="Translation initiation factor 3 (IF-3), C-terminal domain"/>
    <property type="match status" value="1"/>
</dbReference>
<evidence type="ECO:0000259" key="5">
    <source>
        <dbReference type="Pfam" id="PF00707"/>
    </source>
</evidence>
<evidence type="ECO:0000313" key="8">
    <source>
        <dbReference type="Proteomes" id="UP000179001"/>
    </source>
</evidence>
<dbReference type="PANTHER" id="PTHR10938:SF0">
    <property type="entry name" value="TRANSLATION INITIATION FACTOR IF-3, MITOCHONDRIAL"/>
    <property type="match status" value="1"/>
</dbReference>
<accession>A0A1F5SZ98</accession>
<dbReference type="Pfam" id="PF05198">
    <property type="entry name" value="IF3_N"/>
    <property type="match status" value="1"/>
</dbReference>
<gene>
    <name evidence="7" type="ORF">A2478_04845</name>
</gene>
<dbReference type="InterPro" id="IPR001288">
    <property type="entry name" value="Translation_initiation_fac_3"/>
</dbReference>
<dbReference type="InterPro" id="IPR036787">
    <property type="entry name" value="T_IF-3_N_sf"/>
</dbReference>
<dbReference type="AlphaFoldDB" id="A0A1F5SZ98"/>
<dbReference type="GO" id="GO:0032790">
    <property type="term" value="P:ribosome disassembly"/>
    <property type="evidence" value="ECO:0007669"/>
    <property type="project" value="TreeGrafter"/>
</dbReference>
<proteinExistence type="inferred from homology"/>
<organism evidence="7 8">
    <name type="scientific">Candidatus Falkowbacteria bacterium RIFOXYC2_FULL_36_12</name>
    <dbReference type="NCBI Taxonomy" id="1798002"/>
    <lineage>
        <taxon>Bacteria</taxon>
        <taxon>Candidatus Falkowiibacteriota</taxon>
    </lineage>
</organism>
<sequence>MRKSYKFAKRKKETQKYKMNRQIKAEVVQVIDHEGTFLGEMKLMEAIEQAEDLGLDLIEVNPNVTPPITKFINFGSFKYKQEKLAREQKMKQKKIETKGIRLSPKISEHDQETRINQTKKFLEKGNKVRLEMILRGREFQHMDKAKEQIREFTKKLDTPHIIEQNVEKKGNKLTMIIIPENSKENK</sequence>
<evidence type="ECO:0000313" key="7">
    <source>
        <dbReference type="EMBL" id="OGF31783.1"/>
    </source>
</evidence>
<comment type="similarity">
    <text evidence="1">Belongs to the IF-3 family.</text>
</comment>
<protein>
    <recommendedName>
        <fullName evidence="4">Translation initiation factor IF-3</fullName>
    </recommendedName>
</protein>
<dbReference type="Gene3D" id="3.10.20.80">
    <property type="entry name" value="Translation initiation factor 3 (IF-3), N-terminal domain"/>
    <property type="match status" value="1"/>
</dbReference>
<evidence type="ECO:0000256" key="1">
    <source>
        <dbReference type="ARBA" id="ARBA00005439"/>
    </source>
</evidence>
<dbReference type="GO" id="GO:0043022">
    <property type="term" value="F:ribosome binding"/>
    <property type="evidence" value="ECO:0007669"/>
    <property type="project" value="TreeGrafter"/>
</dbReference>
<keyword evidence="3" id="KW-0648">Protein biosynthesis</keyword>
<dbReference type="NCBIfam" id="TIGR00168">
    <property type="entry name" value="infC"/>
    <property type="match status" value="1"/>
</dbReference>
<dbReference type="SUPFAM" id="SSF54364">
    <property type="entry name" value="Translation initiation factor IF3, N-terminal domain"/>
    <property type="match status" value="1"/>
</dbReference>
<evidence type="ECO:0000256" key="3">
    <source>
        <dbReference type="ARBA" id="ARBA00022917"/>
    </source>
</evidence>
<dbReference type="InterPro" id="IPR019815">
    <property type="entry name" value="Translation_initiation_fac_3_C"/>
</dbReference>
<dbReference type="InterPro" id="IPR019814">
    <property type="entry name" value="Translation_initiation_fac_3_N"/>
</dbReference>
<dbReference type="Proteomes" id="UP000179001">
    <property type="component" value="Unassembled WGS sequence"/>
</dbReference>
<dbReference type="InterPro" id="IPR036788">
    <property type="entry name" value="T_IF-3_C_sf"/>
</dbReference>
<evidence type="ECO:0000256" key="4">
    <source>
        <dbReference type="NCBIfam" id="TIGR00168"/>
    </source>
</evidence>
<dbReference type="SUPFAM" id="SSF55200">
    <property type="entry name" value="Translation initiation factor IF3, C-terminal domain"/>
    <property type="match status" value="1"/>
</dbReference>
<dbReference type="GO" id="GO:0005737">
    <property type="term" value="C:cytoplasm"/>
    <property type="evidence" value="ECO:0007669"/>
    <property type="project" value="UniProtKB-ARBA"/>
</dbReference>
<comment type="caution">
    <text evidence="7">The sequence shown here is derived from an EMBL/GenBank/DDBJ whole genome shotgun (WGS) entry which is preliminary data.</text>
</comment>
<dbReference type="PANTHER" id="PTHR10938">
    <property type="entry name" value="TRANSLATION INITIATION FACTOR IF-3"/>
    <property type="match status" value="1"/>
</dbReference>
<evidence type="ECO:0000259" key="6">
    <source>
        <dbReference type="Pfam" id="PF05198"/>
    </source>
</evidence>
<feature type="domain" description="Translation initiation factor 3 C-terminal" evidence="5">
    <location>
        <begin position="95"/>
        <end position="179"/>
    </location>
</feature>
<keyword evidence="2 7" id="KW-0396">Initiation factor</keyword>
<dbReference type="EMBL" id="MFGJ01000007">
    <property type="protein sequence ID" value="OGF31783.1"/>
    <property type="molecule type" value="Genomic_DNA"/>
</dbReference>
<dbReference type="GO" id="GO:0003743">
    <property type="term" value="F:translation initiation factor activity"/>
    <property type="evidence" value="ECO:0007669"/>
    <property type="project" value="UniProtKB-UniRule"/>
</dbReference>
<name>A0A1F5SZ98_9BACT</name>
<dbReference type="STRING" id="1798002.A2478_04845"/>
<feature type="domain" description="Translation initiation factor 3 N-terminal" evidence="6">
    <location>
        <begin position="19"/>
        <end position="88"/>
    </location>
</feature>
<reference evidence="7 8" key="1">
    <citation type="journal article" date="2016" name="Nat. Commun.">
        <title>Thousands of microbial genomes shed light on interconnected biogeochemical processes in an aquifer system.</title>
        <authorList>
            <person name="Anantharaman K."/>
            <person name="Brown C.T."/>
            <person name="Hug L.A."/>
            <person name="Sharon I."/>
            <person name="Castelle C.J."/>
            <person name="Probst A.J."/>
            <person name="Thomas B.C."/>
            <person name="Singh A."/>
            <person name="Wilkins M.J."/>
            <person name="Karaoz U."/>
            <person name="Brodie E.L."/>
            <person name="Williams K.H."/>
            <person name="Hubbard S.S."/>
            <person name="Banfield J.F."/>
        </authorList>
    </citation>
    <scope>NUCLEOTIDE SEQUENCE [LARGE SCALE GENOMIC DNA]</scope>
</reference>
<dbReference type="Pfam" id="PF00707">
    <property type="entry name" value="IF3_C"/>
    <property type="match status" value="1"/>
</dbReference>
<evidence type="ECO:0000256" key="2">
    <source>
        <dbReference type="ARBA" id="ARBA00022540"/>
    </source>
</evidence>